<evidence type="ECO:0000313" key="3">
    <source>
        <dbReference type="EMBL" id="AMO36720.1"/>
    </source>
</evidence>
<dbReference type="Proteomes" id="UP000036902">
    <property type="component" value="Chromosome"/>
</dbReference>
<dbReference type="KEGG" id="thu:AC731_007055"/>
<name>A0A127K429_9RHOO</name>
<dbReference type="InterPro" id="IPR025392">
    <property type="entry name" value="DUF4124"/>
</dbReference>
<evidence type="ECO:0000313" key="4">
    <source>
        <dbReference type="Proteomes" id="UP000036902"/>
    </source>
</evidence>
<reference evidence="4" key="1">
    <citation type="submission" date="2016-03" db="EMBL/GenBank/DDBJ databases">
        <authorList>
            <person name="Ma C."/>
            <person name="Zhou S."/>
            <person name="Yang G."/>
        </authorList>
    </citation>
    <scope>NUCLEOTIDE SEQUENCE [LARGE SCALE GENOMIC DNA]</scope>
    <source>
        <strain evidence="4">SgZ-1</strain>
    </source>
</reference>
<evidence type="ECO:0000256" key="1">
    <source>
        <dbReference type="SAM" id="SignalP"/>
    </source>
</evidence>
<dbReference type="AlphaFoldDB" id="A0A127K429"/>
<feature type="signal peptide" evidence="1">
    <location>
        <begin position="1"/>
        <end position="30"/>
    </location>
</feature>
<dbReference type="EMBL" id="CP014646">
    <property type="protein sequence ID" value="AMO36720.1"/>
    <property type="molecule type" value="Genomic_DNA"/>
</dbReference>
<gene>
    <name evidence="3" type="ORF">AC731_007055</name>
</gene>
<feature type="domain" description="DUF4124" evidence="2">
    <location>
        <begin position="22"/>
        <end position="53"/>
    </location>
</feature>
<dbReference type="STRING" id="1134435.AC731_007055"/>
<proteinExistence type="predicted"/>
<keyword evidence="4" id="KW-1185">Reference proteome</keyword>
<accession>A0A127K429</accession>
<dbReference type="Pfam" id="PF13511">
    <property type="entry name" value="DUF4124"/>
    <property type="match status" value="1"/>
</dbReference>
<sequence>MGGIRKQVEAAMPRLCLFLLGLLIGSPALAQIYKCQEGGRTVITDQPCAGGSEMNVKPAAGKFDPKAREEVYRRIDRMSEEVQDGYRAIAEQQAREAPRAGGYEEPDECDRLREDHADAKRWEKEFVHPDNIAREKARKEKAASDSFFKCGPGKRVSVFDE</sequence>
<keyword evidence="1" id="KW-0732">Signal</keyword>
<evidence type="ECO:0000259" key="2">
    <source>
        <dbReference type="Pfam" id="PF13511"/>
    </source>
</evidence>
<organism evidence="3 4">
    <name type="scientific">Thauera humireducens</name>
    <dbReference type="NCBI Taxonomy" id="1134435"/>
    <lineage>
        <taxon>Bacteria</taxon>
        <taxon>Pseudomonadati</taxon>
        <taxon>Pseudomonadota</taxon>
        <taxon>Betaproteobacteria</taxon>
        <taxon>Rhodocyclales</taxon>
        <taxon>Zoogloeaceae</taxon>
        <taxon>Thauera</taxon>
    </lineage>
</organism>
<protein>
    <recommendedName>
        <fullName evidence="2">DUF4124 domain-containing protein</fullName>
    </recommendedName>
</protein>
<feature type="chain" id="PRO_5007797988" description="DUF4124 domain-containing protein" evidence="1">
    <location>
        <begin position="31"/>
        <end position="161"/>
    </location>
</feature>